<dbReference type="EMBL" id="CCDP010000001">
    <property type="protein sequence ID" value="CDQ38015.1"/>
    <property type="molecule type" value="Genomic_DNA"/>
</dbReference>
<organism evidence="4 5">
    <name type="scientific">Virgibacillus massiliensis</name>
    <dbReference type="NCBI Taxonomy" id="1462526"/>
    <lineage>
        <taxon>Bacteria</taxon>
        <taxon>Bacillati</taxon>
        <taxon>Bacillota</taxon>
        <taxon>Bacilli</taxon>
        <taxon>Bacillales</taxon>
        <taxon>Bacillaceae</taxon>
        <taxon>Virgibacillus</taxon>
    </lineage>
</organism>
<feature type="domain" description="Rhamnogalacturonan lyase family 11 C-terminal" evidence="3">
    <location>
        <begin position="137"/>
        <end position="639"/>
    </location>
</feature>
<dbReference type="Proteomes" id="UP000028875">
    <property type="component" value="Unassembled WGS sequence"/>
</dbReference>
<reference evidence="5" key="2">
    <citation type="submission" date="2014-05" db="EMBL/GenBank/DDBJ databases">
        <title>Draft genome sequence of Virgibacillus massiliensis Vm-5.</title>
        <authorList>
            <person name="Khelaifia S."/>
            <person name="Croce O."/>
            <person name="Lagier J.C."/>
            <person name="Raoult D."/>
        </authorList>
    </citation>
    <scope>NUCLEOTIDE SEQUENCE [LARGE SCALE GENOMIC DNA]</scope>
    <source>
        <strain evidence="5">Vm-5</strain>
    </source>
</reference>
<accession>A0A024Q746</accession>
<evidence type="ECO:0000259" key="3">
    <source>
        <dbReference type="Pfam" id="PF21348"/>
    </source>
</evidence>
<evidence type="ECO:0000256" key="1">
    <source>
        <dbReference type="SAM" id="MobiDB-lite"/>
    </source>
</evidence>
<reference evidence="4 5" key="1">
    <citation type="submission" date="2014-03" db="EMBL/GenBank/DDBJ databases">
        <authorList>
            <person name="Urmite Genomes U."/>
        </authorList>
    </citation>
    <scope>NUCLEOTIDE SEQUENCE [LARGE SCALE GENOMIC DNA]</scope>
    <source>
        <strain evidence="4 5">Vm-5</strain>
    </source>
</reference>
<dbReference type="InterPro" id="IPR034641">
    <property type="entry name" value="RGL11"/>
</dbReference>
<evidence type="ECO:0000259" key="2">
    <source>
        <dbReference type="Pfam" id="PF18370"/>
    </source>
</evidence>
<gene>
    <name evidence="4" type="primary">yesX</name>
    <name evidence="4" type="ORF">BN990_00282</name>
</gene>
<evidence type="ECO:0000313" key="5">
    <source>
        <dbReference type="Proteomes" id="UP000028875"/>
    </source>
</evidence>
<sequence length="645" mass="71805">MTKCNKWIRKPFLLLFCMIVIFSFYPGKQDANQVSAHKESMHDSPRQMEKLDRGLVAIKTADGVFISWRMLGTDRTNISFNLYRNGKKINQSPIKKSTNFLDSEGTANDTYMIEPIEKGKKQPRSEAVTVWSDASYNVPLQKPQGGTTKDGVEYAYQANDASVGDIDGDGKYEIILKWDPTNSKDNSHTGFTGNVYIDAYELDGTHLWRIDLGKNIRAGAHYTQFMVYDLDGDGKSEIAMKTADGSVDGTGAIIGDANADYRNEEGRIINGPEYLTIFDGQTGKALETTNYSPARGDICDWGDCYGNRGDRFLAGIAYLDGTKPSLIMARGYYEKTMLTAYNYRNGKLEKQWTFDSDEPSNEGYASQGNHNLSIADVDDDNKDEIIYGSMAIDDNGTGLYTTGLGHGDAMHVGDLDPERSGLEVFQVHESFPNEAGMEFRDADSGELIWGIPTDYDVGRGLSGDIDPRFKGEESWAVDGAWNSTTGGLYTSKGDKISTAIPPANFSIWWDGDLSRELLDHRWNEDQSVGVGTIAKWDYENSKTRTLLTADGTYSNNGTKGNPSLQADIIGDWREEAVWRTEDSEALTIYTTTALTNHRIYTLMHDPVYRLGIAWQNVAYNQPPHTSFYLGNDMQNPPPPSIYVVD</sequence>
<comment type="caution">
    <text evidence="4">The sequence shown here is derived from an EMBL/GenBank/DDBJ whole genome shotgun (WGS) entry which is preliminary data.</text>
</comment>
<dbReference type="Gene3D" id="2.60.40.10">
    <property type="entry name" value="Immunoglobulins"/>
    <property type="match status" value="1"/>
</dbReference>
<feature type="compositionally biased region" description="Polar residues" evidence="1">
    <location>
        <begin position="363"/>
        <end position="372"/>
    </location>
</feature>
<dbReference type="InterPro" id="IPR028994">
    <property type="entry name" value="Integrin_alpha_N"/>
</dbReference>
<dbReference type="Pfam" id="PF18370">
    <property type="entry name" value="RGI_lyase"/>
    <property type="match status" value="1"/>
</dbReference>
<dbReference type="PANTHER" id="PTHR43118:SF1">
    <property type="entry name" value="RHAMNOGALACTURONAN LYASE (EUROFUNG)"/>
    <property type="match status" value="1"/>
</dbReference>
<dbReference type="CDD" id="cd10318">
    <property type="entry name" value="RGL11"/>
    <property type="match status" value="1"/>
</dbReference>
<keyword evidence="5" id="KW-1185">Reference proteome</keyword>
<dbReference type="InterPro" id="IPR041624">
    <property type="entry name" value="RGI_lyase"/>
</dbReference>
<evidence type="ECO:0000313" key="4">
    <source>
        <dbReference type="EMBL" id="CDQ38015.1"/>
    </source>
</evidence>
<feature type="domain" description="Rhamnogalacturonan I lyase beta-sheet" evidence="2">
    <location>
        <begin position="46"/>
        <end position="131"/>
    </location>
</feature>
<dbReference type="eggNOG" id="COG3401">
    <property type="taxonomic scope" value="Bacteria"/>
</dbReference>
<dbReference type="InterPro" id="IPR013783">
    <property type="entry name" value="Ig-like_fold"/>
</dbReference>
<dbReference type="SUPFAM" id="SSF69318">
    <property type="entry name" value="Integrin alpha N-terminal domain"/>
    <property type="match status" value="1"/>
</dbReference>
<proteinExistence type="predicted"/>
<keyword evidence="4" id="KW-0456">Lyase</keyword>
<dbReference type="Pfam" id="PF21348">
    <property type="entry name" value="RGL11_C"/>
    <property type="match status" value="1"/>
</dbReference>
<feature type="region of interest" description="Disordered" evidence="1">
    <location>
        <begin position="354"/>
        <end position="375"/>
    </location>
</feature>
<dbReference type="AlphaFoldDB" id="A0A024Q746"/>
<dbReference type="GO" id="GO:0016829">
    <property type="term" value="F:lyase activity"/>
    <property type="evidence" value="ECO:0007669"/>
    <property type="project" value="UniProtKB-KW"/>
</dbReference>
<dbReference type="PANTHER" id="PTHR43118">
    <property type="entry name" value="RHAMNOGALACTURONAN LYASE (EUROFUNG)"/>
    <property type="match status" value="1"/>
</dbReference>
<name>A0A024Q746_9BACI</name>
<protein>
    <submittedName>
        <fullName evidence="4">Rhamnogalacturonan exolyase YesX</fullName>
    </submittedName>
</protein>
<dbReference type="STRING" id="1462526.BN990_00282"/>
<dbReference type="InterPro" id="IPR049366">
    <property type="entry name" value="RGL11_C"/>
</dbReference>